<dbReference type="PROSITE" id="PS50846">
    <property type="entry name" value="HMA_2"/>
    <property type="match status" value="1"/>
</dbReference>
<evidence type="ECO:0000256" key="2">
    <source>
        <dbReference type="ARBA" id="ARBA00022723"/>
    </source>
</evidence>
<evidence type="ECO:0000259" key="12">
    <source>
        <dbReference type="PROSITE" id="PS50846"/>
    </source>
</evidence>
<dbReference type="FunFam" id="3.30.70.100:FF:000008">
    <property type="entry name" value="Copper transport protein ATOX1"/>
    <property type="match status" value="1"/>
</dbReference>
<evidence type="ECO:0000256" key="5">
    <source>
        <dbReference type="ARBA" id="ARBA00023065"/>
    </source>
</evidence>
<dbReference type="PANTHER" id="PTHR46365:SF1">
    <property type="entry name" value="COPPER TRANSPORT PROTEIN ATOX1"/>
    <property type="match status" value="1"/>
</dbReference>
<proteinExistence type="inferred from homology"/>
<comment type="function">
    <text evidence="7">Binds and deliver cytosolic copper to the copper ATPase proteins. May be important in cellular antioxidant defense.</text>
</comment>
<dbReference type="Pfam" id="PF00403">
    <property type="entry name" value="HMA"/>
    <property type="match status" value="1"/>
</dbReference>
<evidence type="ECO:0000256" key="1">
    <source>
        <dbReference type="ARBA" id="ARBA00022448"/>
    </source>
</evidence>
<dbReference type="SUPFAM" id="SSF55008">
    <property type="entry name" value="HMA, heavy metal-associated domain"/>
    <property type="match status" value="1"/>
</dbReference>
<dbReference type="AlphaFoldDB" id="A0A7R8VFN8"/>
<feature type="domain" description="HMA" evidence="12">
    <location>
        <begin position="27"/>
        <end position="92"/>
    </location>
</feature>
<evidence type="ECO:0000313" key="13">
    <source>
        <dbReference type="EMBL" id="CAD7196242.1"/>
    </source>
</evidence>
<keyword evidence="4" id="KW-0186">Copper</keyword>
<dbReference type="GO" id="GO:0016531">
    <property type="term" value="F:copper chaperone activity"/>
    <property type="evidence" value="ECO:0007669"/>
    <property type="project" value="TreeGrafter"/>
</dbReference>
<dbReference type="GO" id="GO:0006825">
    <property type="term" value="P:copper ion transport"/>
    <property type="evidence" value="ECO:0007669"/>
    <property type="project" value="UniProtKB-KW"/>
</dbReference>
<evidence type="ECO:0000256" key="7">
    <source>
        <dbReference type="ARBA" id="ARBA00037651"/>
    </source>
</evidence>
<evidence type="ECO:0000256" key="9">
    <source>
        <dbReference type="ARBA" id="ARBA00040962"/>
    </source>
</evidence>
<comment type="similarity">
    <text evidence="8">Belongs to the ATX1 family.</text>
</comment>
<dbReference type="InterPro" id="IPR051881">
    <property type="entry name" value="Copper_transport_ATOX1-like"/>
</dbReference>
<keyword evidence="5" id="KW-0406">Ion transport</keyword>
<dbReference type="InterPro" id="IPR006121">
    <property type="entry name" value="HMA_dom"/>
</dbReference>
<organism evidence="13">
    <name type="scientific">Timema douglasi</name>
    <name type="common">Walking stick</name>
    <dbReference type="NCBI Taxonomy" id="61478"/>
    <lineage>
        <taxon>Eukaryota</taxon>
        <taxon>Metazoa</taxon>
        <taxon>Ecdysozoa</taxon>
        <taxon>Arthropoda</taxon>
        <taxon>Hexapoda</taxon>
        <taxon>Insecta</taxon>
        <taxon>Pterygota</taxon>
        <taxon>Neoptera</taxon>
        <taxon>Polyneoptera</taxon>
        <taxon>Phasmatodea</taxon>
        <taxon>Timematodea</taxon>
        <taxon>Timematoidea</taxon>
        <taxon>Timematidae</taxon>
        <taxon>Timema</taxon>
    </lineage>
</organism>
<dbReference type="Gene3D" id="3.30.70.100">
    <property type="match status" value="1"/>
</dbReference>
<dbReference type="PANTHER" id="PTHR46365">
    <property type="entry name" value="COPPER TRANSPORT PROTEIN ATOX1"/>
    <property type="match status" value="1"/>
</dbReference>
<gene>
    <name evidence="13" type="ORF">TDIB3V08_LOCUS2594</name>
</gene>
<evidence type="ECO:0000256" key="6">
    <source>
        <dbReference type="ARBA" id="ARBA00023186"/>
    </source>
</evidence>
<dbReference type="GO" id="GO:0005829">
    <property type="term" value="C:cytosol"/>
    <property type="evidence" value="ECO:0007669"/>
    <property type="project" value="TreeGrafter"/>
</dbReference>
<dbReference type="CDD" id="cd00371">
    <property type="entry name" value="HMA"/>
    <property type="match status" value="1"/>
</dbReference>
<dbReference type="EMBL" id="OA565065">
    <property type="protein sequence ID" value="CAD7196242.1"/>
    <property type="molecule type" value="Genomic_DNA"/>
</dbReference>
<protein>
    <recommendedName>
        <fullName evidence="9">Copper transport protein ATOX1</fullName>
    </recommendedName>
    <alternativeName>
        <fullName evidence="10">Metal transport protein ATX1</fullName>
    </alternativeName>
</protein>
<keyword evidence="1" id="KW-0813">Transport</keyword>
<keyword evidence="6" id="KW-0143">Chaperone</keyword>
<evidence type="ECO:0000256" key="4">
    <source>
        <dbReference type="ARBA" id="ARBA00023008"/>
    </source>
</evidence>
<accession>A0A7R8VFN8</accession>
<evidence type="ECO:0000256" key="11">
    <source>
        <dbReference type="ARBA" id="ARBA00046351"/>
    </source>
</evidence>
<keyword evidence="2" id="KW-0479">Metal-binding</keyword>
<reference evidence="13" key="1">
    <citation type="submission" date="2020-11" db="EMBL/GenBank/DDBJ databases">
        <authorList>
            <person name="Tran Van P."/>
        </authorList>
    </citation>
    <scope>NUCLEOTIDE SEQUENCE</scope>
</reference>
<evidence type="ECO:0000256" key="3">
    <source>
        <dbReference type="ARBA" id="ARBA00022796"/>
    </source>
</evidence>
<name>A0A7R8VFN8_TIMDO</name>
<evidence type="ECO:0000256" key="10">
    <source>
        <dbReference type="ARBA" id="ARBA00043201"/>
    </source>
</evidence>
<keyword evidence="3" id="KW-0187">Copper transport</keyword>
<evidence type="ECO:0000256" key="8">
    <source>
        <dbReference type="ARBA" id="ARBA00038171"/>
    </source>
</evidence>
<sequence>MRTLYLIEFIIFCCEEQQSVHNGFCVVKVHEFKVEMTCGGCSAAVERVLGKLKGQGIEDVKISLDDQIVRVQSTLPAEKLLETIKKTGKATSYIGVQN</sequence>
<dbReference type="GO" id="GO:0046872">
    <property type="term" value="F:metal ion binding"/>
    <property type="evidence" value="ECO:0007669"/>
    <property type="project" value="UniProtKB-KW"/>
</dbReference>
<dbReference type="InterPro" id="IPR036163">
    <property type="entry name" value="HMA_dom_sf"/>
</dbReference>
<comment type="subunit">
    <text evidence="11">Homodimer. Interacts with ATP7B. Interacts with ATP7A. Interacts (via dimer form) with SLC31A1 (via C-terminal domain); this interaction improves ATOX1 stability and controls intracellular Cu(I) levels.</text>
</comment>